<organism evidence="2">
    <name type="scientific">Caldithrix abyssi</name>
    <dbReference type="NCBI Taxonomy" id="187145"/>
    <lineage>
        <taxon>Bacteria</taxon>
        <taxon>Pseudomonadati</taxon>
        <taxon>Calditrichota</taxon>
        <taxon>Calditrichia</taxon>
        <taxon>Calditrichales</taxon>
        <taxon>Calditrichaceae</taxon>
        <taxon>Caldithrix</taxon>
    </lineage>
</organism>
<reference evidence="2" key="1">
    <citation type="journal article" date="2020" name="mSystems">
        <title>Genome- and Community-Level Interaction Insights into Carbon Utilization and Element Cycling Functions of Hydrothermarchaeota in Hydrothermal Sediment.</title>
        <authorList>
            <person name="Zhou Z."/>
            <person name="Liu Y."/>
            <person name="Xu W."/>
            <person name="Pan J."/>
            <person name="Luo Z.H."/>
            <person name="Li M."/>
        </authorList>
    </citation>
    <scope>NUCLEOTIDE SEQUENCE [LARGE SCALE GENOMIC DNA]</scope>
    <source>
        <strain evidence="2">HyVt-577</strain>
    </source>
</reference>
<dbReference type="SUPFAM" id="SSF48452">
    <property type="entry name" value="TPR-like"/>
    <property type="match status" value="2"/>
</dbReference>
<evidence type="ECO:0000313" key="2">
    <source>
        <dbReference type="EMBL" id="HGY56620.1"/>
    </source>
</evidence>
<dbReference type="SMART" id="SM00028">
    <property type="entry name" value="TPR"/>
    <property type="match status" value="6"/>
</dbReference>
<proteinExistence type="predicted"/>
<feature type="repeat" description="TPR" evidence="1">
    <location>
        <begin position="115"/>
        <end position="148"/>
    </location>
</feature>
<evidence type="ECO:0000256" key="1">
    <source>
        <dbReference type="PROSITE-ProRule" id="PRU00339"/>
    </source>
</evidence>
<accession>A0A7V4U235</accession>
<dbReference type="PROSITE" id="PS50005">
    <property type="entry name" value="TPR"/>
    <property type="match status" value="1"/>
</dbReference>
<sequence>MKNKTALVEKAQRLYEQKEYRKAAQTFLEALKEIKEDAERAAVWAELSWTFYRLKDYRRTLEAIDNVFHFNDEYPNKEDLFRIKGYAHLALNEQDEAESALQASLTLDRDSAKQQTIFYELGKLYFRKQDYPQALQAFNEVESYFLQNDMDFWLSILFYKGMIYYYAGETKESEAIFEELLENAKDNQRKAAALFGLAFITFDRKDYLKTINLCESITSLDSAFFDLESVGFLSAVSFHYLGRDDVFEKYYLELMKKYPQGRYAGELKAIKKRIDEGKTEAGN</sequence>
<name>A0A7V4U235_CALAY</name>
<dbReference type="Pfam" id="PF13432">
    <property type="entry name" value="TPR_16"/>
    <property type="match status" value="1"/>
</dbReference>
<dbReference type="AlphaFoldDB" id="A0A7V4U235"/>
<gene>
    <name evidence="2" type="ORF">ENK44_13000</name>
</gene>
<dbReference type="InterPro" id="IPR011990">
    <property type="entry name" value="TPR-like_helical_dom_sf"/>
</dbReference>
<dbReference type="EMBL" id="DRQG01000118">
    <property type="protein sequence ID" value="HGY56620.1"/>
    <property type="molecule type" value="Genomic_DNA"/>
</dbReference>
<protein>
    <submittedName>
        <fullName evidence="2">Tetratricopeptide repeat protein</fullName>
    </submittedName>
</protein>
<dbReference type="Proteomes" id="UP000885779">
    <property type="component" value="Unassembled WGS sequence"/>
</dbReference>
<dbReference type="Gene3D" id="1.25.40.10">
    <property type="entry name" value="Tetratricopeptide repeat domain"/>
    <property type="match status" value="3"/>
</dbReference>
<dbReference type="InterPro" id="IPR019734">
    <property type="entry name" value="TPR_rpt"/>
</dbReference>
<dbReference type="Pfam" id="PF13174">
    <property type="entry name" value="TPR_6"/>
    <property type="match status" value="1"/>
</dbReference>
<keyword evidence="1" id="KW-0802">TPR repeat</keyword>
<comment type="caution">
    <text evidence="2">The sequence shown here is derived from an EMBL/GenBank/DDBJ whole genome shotgun (WGS) entry which is preliminary data.</text>
</comment>